<feature type="compositionally biased region" description="Low complexity" evidence="7">
    <location>
        <begin position="247"/>
        <end position="264"/>
    </location>
</feature>
<dbReference type="OrthoDB" id="422700at2759"/>
<dbReference type="PANTHER" id="PTHR13291">
    <property type="entry name" value="JOSEPHIN 1, 2"/>
    <property type="match status" value="1"/>
</dbReference>
<dbReference type="GO" id="GO:0016579">
    <property type="term" value="P:protein deubiquitination"/>
    <property type="evidence" value="ECO:0007669"/>
    <property type="project" value="InterPro"/>
</dbReference>
<feature type="compositionally biased region" description="Low complexity" evidence="7">
    <location>
        <begin position="197"/>
        <end position="213"/>
    </location>
</feature>
<dbReference type="PROSITE" id="PS50957">
    <property type="entry name" value="JOSEPHIN"/>
    <property type="match status" value="1"/>
</dbReference>
<keyword evidence="10" id="KW-1185">Reference proteome</keyword>
<evidence type="ECO:0000256" key="3">
    <source>
        <dbReference type="ARBA" id="ARBA00022670"/>
    </source>
</evidence>
<feature type="region of interest" description="Disordered" evidence="7">
    <location>
        <begin position="197"/>
        <end position="265"/>
    </location>
</feature>
<evidence type="ECO:0000256" key="2">
    <source>
        <dbReference type="ARBA" id="ARBA00012759"/>
    </source>
</evidence>
<dbReference type="PANTHER" id="PTHR13291:SF0">
    <property type="entry name" value="JOSEPHIN-LIKE PROTEIN"/>
    <property type="match status" value="1"/>
</dbReference>
<evidence type="ECO:0000256" key="5">
    <source>
        <dbReference type="ARBA" id="ARBA00022801"/>
    </source>
</evidence>
<dbReference type="AlphaFoldDB" id="A0A2J8A2E9"/>
<gene>
    <name evidence="9" type="ORF">TSOC_006902</name>
</gene>
<dbReference type="EMBL" id="PGGS01000220">
    <property type="protein sequence ID" value="PNH06685.1"/>
    <property type="molecule type" value="Genomic_DNA"/>
</dbReference>
<proteinExistence type="predicted"/>
<sequence>MAPIDAEEPTVGLPPRRVLLPCSGATPPRKVAVRRTPRCSGPPKRMMMLRGGRPGGPPPFLCHPPRSRTSATTCPDHQGVPMAPPSYHERQSRQLCLKHTLNNLLQRPAFTAADLDRLADGMSPPGPGGIFSPHRTPWLGNYDVNVLELALRQHGKSLTWLSRGSAPALAPRDASQQQQQPPLQDTWLDLLRRDLQPQGEQAQGQQPEGPVQQLTQGPQPAACQPLHQQPPTQRLEPGPDGRPPSAPADAPASSGPDPHPDGGACLAREVDVVLPQPPPDVWALIVNVEHRSWPWLGALARSVGLAAGGRHWLGLRRFDGVW</sequence>
<feature type="region of interest" description="Disordered" evidence="7">
    <location>
        <begin position="24"/>
        <end position="45"/>
    </location>
</feature>
<comment type="catalytic activity">
    <reaction evidence="1">
        <text>Thiol-dependent hydrolysis of ester, thioester, amide, peptide and isopeptide bonds formed by the C-terminal Gly of ubiquitin (a 76-residue protein attached to proteins as an intracellular targeting signal).</text>
        <dbReference type="EC" id="3.4.19.12"/>
    </reaction>
</comment>
<dbReference type="InterPro" id="IPR040053">
    <property type="entry name" value="JOSD1/2"/>
</dbReference>
<dbReference type="Pfam" id="PF02099">
    <property type="entry name" value="Josephin"/>
    <property type="match status" value="1"/>
</dbReference>
<evidence type="ECO:0000313" key="10">
    <source>
        <dbReference type="Proteomes" id="UP000236333"/>
    </source>
</evidence>
<organism evidence="9 10">
    <name type="scientific">Tetrabaena socialis</name>
    <dbReference type="NCBI Taxonomy" id="47790"/>
    <lineage>
        <taxon>Eukaryota</taxon>
        <taxon>Viridiplantae</taxon>
        <taxon>Chlorophyta</taxon>
        <taxon>core chlorophytes</taxon>
        <taxon>Chlorophyceae</taxon>
        <taxon>CS clade</taxon>
        <taxon>Chlamydomonadales</taxon>
        <taxon>Tetrabaenaceae</taxon>
        <taxon>Tetrabaena</taxon>
    </lineage>
</organism>
<comment type="caution">
    <text evidence="6">Lacks conserved residue(s) required for the propagation of feature annotation.</text>
</comment>
<dbReference type="GO" id="GO:0004843">
    <property type="term" value="F:cysteine-type deubiquitinase activity"/>
    <property type="evidence" value="ECO:0007669"/>
    <property type="project" value="UniProtKB-EC"/>
</dbReference>
<dbReference type="EC" id="3.4.19.12" evidence="2"/>
<evidence type="ECO:0000256" key="7">
    <source>
        <dbReference type="SAM" id="MobiDB-lite"/>
    </source>
</evidence>
<comment type="caution">
    <text evidence="9">The sequence shown here is derived from an EMBL/GenBank/DDBJ whole genome shotgun (WGS) entry which is preliminary data.</text>
</comment>
<evidence type="ECO:0000256" key="1">
    <source>
        <dbReference type="ARBA" id="ARBA00000707"/>
    </source>
</evidence>
<feature type="domain" description="Josephin" evidence="8">
    <location>
        <begin position="83"/>
        <end position="163"/>
    </location>
</feature>
<dbReference type="GO" id="GO:0006508">
    <property type="term" value="P:proteolysis"/>
    <property type="evidence" value="ECO:0007669"/>
    <property type="project" value="UniProtKB-KW"/>
</dbReference>
<dbReference type="Proteomes" id="UP000236333">
    <property type="component" value="Unassembled WGS sequence"/>
</dbReference>
<protein>
    <recommendedName>
        <fullName evidence="2">ubiquitinyl hydrolase 1</fullName>
        <ecNumber evidence="2">3.4.19.12</ecNumber>
    </recommendedName>
</protein>
<keyword evidence="5" id="KW-0378">Hydrolase</keyword>
<keyword evidence="4" id="KW-0833">Ubl conjugation pathway</keyword>
<evidence type="ECO:0000256" key="6">
    <source>
        <dbReference type="PROSITE-ProRule" id="PRU00331"/>
    </source>
</evidence>
<dbReference type="SMART" id="SM01246">
    <property type="entry name" value="Josephin"/>
    <property type="match status" value="1"/>
</dbReference>
<accession>A0A2J8A2E9</accession>
<dbReference type="InterPro" id="IPR006155">
    <property type="entry name" value="Josephin"/>
</dbReference>
<name>A0A2J8A2E9_9CHLO</name>
<evidence type="ECO:0000259" key="8">
    <source>
        <dbReference type="PROSITE" id="PS50957"/>
    </source>
</evidence>
<reference evidence="9 10" key="1">
    <citation type="journal article" date="2017" name="Mol. Biol. Evol.">
        <title>The 4-celled Tetrabaena socialis nuclear genome reveals the essential components for genetic control of cell number at the origin of multicellularity in the volvocine lineage.</title>
        <authorList>
            <person name="Featherston J."/>
            <person name="Arakaki Y."/>
            <person name="Hanschen E.R."/>
            <person name="Ferris P.J."/>
            <person name="Michod R.E."/>
            <person name="Olson B.J.S.C."/>
            <person name="Nozaki H."/>
            <person name="Durand P.M."/>
        </authorList>
    </citation>
    <scope>NUCLEOTIDE SEQUENCE [LARGE SCALE GENOMIC DNA]</scope>
    <source>
        <strain evidence="9 10">NIES-571</strain>
    </source>
</reference>
<keyword evidence="3" id="KW-0645">Protease</keyword>
<dbReference type="Gene3D" id="3.90.70.40">
    <property type="match status" value="1"/>
</dbReference>
<evidence type="ECO:0000313" key="9">
    <source>
        <dbReference type="EMBL" id="PNH06685.1"/>
    </source>
</evidence>
<evidence type="ECO:0000256" key="4">
    <source>
        <dbReference type="ARBA" id="ARBA00022786"/>
    </source>
</evidence>